<dbReference type="SUPFAM" id="SSF69304">
    <property type="entry name" value="Tricorn protease N-terminal domain"/>
    <property type="match status" value="1"/>
</dbReference>
<keyword evidence="2" id="KW-1185">Reference proteome</keyword>
<accession>A0ABY7BMP8</accession>
<name>A0ABY7BMP8_9FIRM</name>
<proteinExistence type="predicted"/>
<gene>
    <name evidence="1" type="ORF">OTK00_001273</name>
</gene>
<dbReference type="RefSeq" id="WP_241765489.1">
    <property type="nucleotide sequence ID" value="NZ_CP113865.1"/>
</dbReference>
<evidence type="ECO:0000313" key="2">
    <source>
        <dbReference type="Proteomes" id="UP001164909"/>
    </source>
</evidence>
<protein>
    <recommendedName>
        <fullName evidence="3">DUF5050 domain-containing protein</fullName>
    </recommendedName>
</protein>
<dbReference type="EMBL" id="CP113865">
    <property type="protein sequence ID" value="WAM32826.1"/>
    <property type="molecule type" value="Genomic_DNA"/>
</dbReference>
<dbReference type="Proteomes" id="UP001164909">
    <property type="component" value="Chromosome"/>
</dbReference>
<organism evidence="1 2">
    <name type="scientific">Caldicellulosiruptor morganii</name>
    <dbReference type="NCBI Taxonomy" id="1387555"/>
    <lineage>
        <taxon>Bacteria</taxon>
        <taxon>Bacillati</taxon>
        <taxon>Bacillota</taxon>
        <taxon>Bacillota incertae sedis</taxon>
        <taxon>Caldicellulosiruptorales</taxon>
        <taxon>Caldicellulosiruptoraceae</taxon>
        <taxon>Caldicellulosiruptor</taxon>
    </lineage>
</organism>
<evidence type="ECO:0008006" key="3">
    <source>
        <dbReference type="Google" id="ProtNLM"/>
    </source>
</evidence>
<reference evidence="1" key="1">
    <citation type="submission" date="2022-12" db="EMBL/GenBank/DDBJ databases">
        <authorList>
            <person name="Bing R.G."/>
            <person name="Willard D.J."/>
            <person name="Manesh M.J.H."/>
            <person name="Laemthong T."/>
            <person name="Crosby J.R."/>
            <person name="Kelly R.M."/>
        </authorList>
    </citation>
    <scope>NUCLEOTIDE SEQUENCE</scope>
    <source>
        <strain evidence="1">DSM 8990</strain>
    </source>
</reference>
<sequence>MKKRFVKANRNKIKVKGKMHDLLKLPKSAEKTHLITFVFVISFLLCQLLLQIVYAKDFFEYLPKNEGNFNNILLKTFKKNTDENLIFTIDPDRFIGLSNNEDAYFIKDFKRNYKKLIYKITEKNFLSIAENFDGRYFYWIEGERRKGYLYQSCNWRLYAYDISTNTIYFIDKCSETSISANDDMKAKANVMWRDIFAHNGKVVYLNYEKDKKGIIYLVVKLFDLKTKKYSIIEKIPEKENWLIYPPSIYGDNIVWCISNITETHTMRTESGEIYLYNIKKKIKTKISPNNELVMPRIYKNYIIALRHINGISSQDQIVLCDISKTPIRWKIIVYPELYSVKNSNMITFADPYISGGYLSWYGNYLKDGIYIFSLNDLKYYRIPYLKPQKGYSNYIMLYSENPSTNLFIRSYFKNNTNEKYSEYLILK</sequence>
<evidence type="ECO:0000313" key="1">
    <source>
        <dbReference type="EMBL" id="WAM32826.1"/>
    </source>
</evidence>